<dbReference type="GO" id="GO:0016491">
    <property type="term" value="F:oxidoreductase activity"/>
    <property type="evidence" value="ECO:0007669"/>
    <property type="project" value="UniProtKB-KW"/>
</dbReference>
<name>A0A382XXR4_9ZZZZ</name>
<feature type="non-terminal residue" evidence="5">
    <location>
        <position position="267"/>
    </location>
</feature>
<dbReference type="PANTHER" id="PTHR22604">
    <property type="entry name" value="OXIDOREDUCTASES"/>
    <property type="match status" value="1"/>
</dbReference>
<comment type="similarity">
    <text evidence="1">Belongs to the Gfo/Idh/MocA family.</text>
</comment>
<dbReference type="InterPro" id="IPR036291">
    <property type="entry name" value="NAD(P)-bd_dom_sf"/>
</dbReference>
<dbReference type="PANTHER" id="PTHR22604:SF105">
    <property type="entry name" value="TRANS-1,2-DIHYDROBENZENE-1,2-DIOL DEHYDROGENASE"/>
    <property type="match status" value="1"/>
</dbReference>
<feature type="non-terminal residue" evidence="5">
    <location>
        <position position="1"/>
    </location>
</feature>
<evidence type="ECO:0000259" key="4">
    <source>
        <dbReference type="Pfam" id="PF22725"/>
    </source>
</evidence>
<dbReference type="Gene3D" id="3.40.50.720">
    <property type="entry name" value="NAD(P)-binding Rossmann-like Domain"/>
    <property type="match status" value="1"/>
</dbReference>
<dbReference type="SUPFAM" id="SSF51735">
    <property type="entry name" value="NAD(P)-binding Rossmann-fold domains"/>
    <property type="match status" value="1"/>
</dbReference>
<reference evidence="5" key="1">
    <citation type="submission" date="2018-05" db="EMBL/GenBank/DDBJ databases">
        <authorList>
            <person name="Lanie J.A."/>
            <person name="Ng W.-L."/>
            <person name="Kazmierczak K.M."/>
            <person name="Andrzejewski T.M."/>
            <person name="Davidsen T.M."/>
            <person name="Wayne K.J."/>
            <person name="Tettelin H."/>
            <person name="Glass J.I."/>
            <person name="Rusch D."/>
            <person name="Podicherti R."/>
            <person name="Tsui H.-C.T."/>
            <person name="Winkler M.E."/>
        </authorList>
    </citation>
    <scope>NUCLEOTIDE SEQUENCE</scope>
</reference>
<evidence type="ECO:0000256" key="2">
    <source>
        <dbReference type="ARBA" id="ARBA00023002"/>
    </source>
</evidence>
<feature type="domain" description="Gfo/Idh/MocA-like oxidoreductase N-terminal" evidence="3">
    <location>
        <begin position="2"/>
        <end position="92"/>
    </location>
</feature>
<dbReference type="Pfam" id="PF01408">
    <property type="entry name" value="GFO_IDH_MocA"/>
    <property type="match status" value="1"/>
</dbReference>
<sequence length="267" mass="30590">LLGISSKDNKKLKKFKEDFKIENNFCFNNYENLLECKDIDIIYIALPNSLHHEWIIKCIEKEKKILVEKPATLNFSQMKDVQNKLLNKNLLFTEAFMYRYHPQIIEVIKLIRGNVIGKLISMESFFGMDILTKKNLFGFKKIKKLNKDSRLYNKDLGGGAILDLGCYPVSISQLIASLIPDIDCNNIKVLNKKKEIGSTGVDLDSYAELQFDNKFKSKIGASFTKNLGKETRIIGEKGELLIENTWHGDPSVIKIKGEKSYEINVKC</sequence>
<dbReference type="InterPro" id="IPR055170">
    <property type="entry name" value="GFO_IDH_MocA-like_dom"/>
</dbReference>
<protein>
    <submittedName>
        <fullName evidence="5">Uncharacterized protein</fullName>
    </submittedName>
</protein>
<gene>
    <name evidence="5" type="ORF">METZ01_LOCUS428647</name>
</gene>
<dbReference type="AlphaFoldDB" id="A0A382XXR4"/>
<feature type="domain" description="GFO/IDH/MocA-like oxidoreductase" evidence="4">
    <location>
        <begin position="106"/>
        <end position="240"/>
    </location>
</feature>
<keyword evidence="2" id="KW-0560">Oxidoreductase</keyword>
<dbReference type="EMBL" id="UINC01171297">
    <property type="protein sequence ID" value="SVD75793.1"/>
    <property type="molecule type" value="Genomic_DNA"/>
</dbReference>
<dbReference type="Gene3D" id="3.30.360.10">
    <property type="entry name" value="Dihydrodipicolinate Reductase, domain 2"/>
    <property type="match status" value="1"/>
</dbReference>
<evidence type="ECO:0000256" key="1">
    <source>
        <dbReference type="ARBA" id="ARBA00010928"/>
    </source>
</evidence>
<evidence type="ECO:0000313" key="5">
    <source>
        <dbReference type="EMBL" id="SVD75793.1"/>
    </source>
</evidence>
<organism evidence="5">
    <name type="scientific">marine metagenome</name>
    <dbReference type="NCBI Taxonomy" id="408172"/>
    <lineage>
        <taxon>unclassified sequences</taxon>
        <taxon>metagenomes</taxon>
        <taxon>ecological metagenomes</taxon>
    </lineage>
</organism>
<accession>A0A382XXR4</accession>
<dbReference type="InterPro" id="IPR000683">
    <property type="entry name" value="Gfo/Idh/MocA-like_OxRdtase_N"/>
</dbReference>
<proteinExistence type="inferred from homology"/>
<dbReference type="SUPFAM" id="SSF55347">
    <property type="entry name" value="Glyceraldehyde-3-phosphate dehydrogenase-like, C-terminal domain"/>
    <property type="match status" value="1"/>
</dbReference>
<evidence type="ECO:0000259" key="3">
    <source>
        <dbReference type="Pfam" id="PF01408"/>
    </source>
</evidence>
<dbReference type="InterPro" id="IPR050984">
    <property type="entry name" value="Gfo/Idh/MocA_domain"/>
</dbReference>
<dbReference type="GO" id="GO:0000166">
    <property type="term" value="F:nucleotide binding"/>
    <property type="evidence" value="ECO:0007669"/>
    <property type="project" value="InterPro"/>
</dbReference>
<dbReference type="Pfam" id="PF22725">
    <property type="entry name" value="GFO_IDH_MocA_C3"/>
    <property type="match status" value="1"/>
</dbReference>